<organism evidence="6 7">
    <name type="scientific">Hungatella hominis</name>
    <dbReference type="NCBI Taxonomy" id="2763050"/>
    <lineage>
        <taxon>Bacteria</taxon>
        <taxon>Bacillati</taxon>
        <taxon>Bacillota</taxon>
        <taxon>Clostridia</taxon>
        <taxon>Lachnospirales</taxon>
        <taxon>Lachnospiraceae</taxon>
        <taxon>Hungatella</taxon>
    </lineage>
</organism>
<dbReference type="PANTHER" id="PTHR30349">
    <property type="entry name" value="PHAGE INTEGRASE-RELATED"/>
    <property type="match status" value="1"/>
</dbReference>
<keyword evidence="1 3" id="KW-0238">DNA-binding</keyword>
<gene>
    <name evidence="6" type="ORF">H8S75_09640</name>
</gene>
<dbReference type="Gene3D" id="1.10.150.130">
    <property type="match status" value="1"/>
</dbReference>
<dbReference type="Proteomes" id="UP000634672">
    <property type="component" value="Unassembled WGS sequence"/>
</dbReference>
<evidence type="ECO:0000313" key="7">
    <source>
        <dbReference type="Proteomes" id="UP000634672"/>
    </source>
</evidence>
<accession>A0ABR7H530</accession>
<dbReference type="InterPro" id="IPR011010">
    <property type="entry name" value="DNA_brk_join_enz"/>
</dbReference>
<dbReference type="SUPFAM" id="SSF56349">
    <property type="entry name" value="DNA breaking-rejoining enzymes"/>
    <property type="match status" value="1"/>
</dbReference>
<dbReference type="InterPro" id="IPR044068">
    <property type="entry name" value="CB"/>
</dbReference>
<dbReference type="PANTHER" id="PTHR30349:SF89">
    <property type="entry name" value="INTEGRASE_RECOMBINASE"/>
    <property type="match status" value="1"/>
</dbReference>
<keyword evidence="7" id="KW-1185">Reference proteome</keyword>
<dbReference type="EMBL" id="JACOPB010000003">
    <property type="protein sequence ID" value="MBC5708213.1"/>
    <property type="molecule type" value="Genomic_DNA"/>
</dbReference>
<comment type="caution">
    <text evidence="6">The sequence shown here is derived from an EMBL/GenBank/DDBJ whole genome shotgun (WGS) entry which is preliminary data.</text>
</comment>
<dbReference type="InterPro" id="IPR002104">
    <property type="entry name" value="Integrase_catalytic"/>
</dbReference>
<dbReference type="Gene3D" id="1.10.443.10">
    <property type="entry name" value="Intergrase catalytic core"/>
    <property type="match status" value="1"/>
</dbReference>
<proteinExistence type="predicted"/>
<keyword evidence="2" id="KW-0233">DNA recombination</keyword>
<evidence type="ECO:0000259" key="5">
    <source>
        <dbReference type="PROSITE" id="PS51900"/>
    </source>
</evidence>
<feature type="domain" description="Tyr recombinase" evidence="4">
    <location>
        <begin position="107"/>
        <end position="281"/>
    </location>
</feature>
<dbReference type="PROSITE" id="PS51900">
    <property type="entry name" value="CB"/>
    <property type="match status" value="1"/>
</dbReference>
<protein>
    <submittedName>
        <fullName evidence="6">Tyrosine-type recombinase/integrase</fullName>
    </submittedName>
</protein>
<dbReference type="Pfam" id="PF00589">
    <property type="entry name" value="Phage_integrase"/>
    <property type="match status" value="1"/>
</dbReference>
<sequence length="296" mass="34521">MRRLEEKKWRIVTEESIRKYCEWLSNCEKSVGTIEKYRYYLLQFRNYTRERNVDQGIVLMWKHYLRSRFAPVTVNGALSAINGYFKFYHWEDCGVRFIKIGVSPFCQESRELSKEEYQRLVEAAINRGNERLSLLIQTICSSGIRISELVYVTVEAVQKGKAEVDCKGRVRTVLLTKQLCVMLLEYAKRRGITEGTIFITRNGNALDRSNIWREMKALGAEAGVEKDKIFPHNLRHLFAKTYYAAEKDISKLADILGHSDVNTTRIYTRESGNRHRMQLENLGLLVTAYNRISILL</sequence>
<dbReference type="InterPro" id="IPR010998">
    <property type="entry name" value="Integrase_recombinase_N"/>
</dbReference>
<evidence type="ECO:0000256" key="2">
    <source>
        <dbReference type="ARBA" id="ARBA00023172"/>
    </source>
</evidence>
<dbReference type="RefSeq" id="WP_187021085.1">
    <property type="nucleotide sequence ID" value="NZ_JACOPB010000003.1"/>
</dbReference>
<dbReference type="PROSITE" id="PS51898">
    <property type="entry name" value="TYR_RECOMBINASE"/>
    <property type="match status" value="1"/>
</dbReference>
<evidence type="ECO:0000259" key="4">
    <source>
        <dbReference type="PROSITE" id="PS51898"/>
    </source>
</evidence>
<evidence type="ECO:0000256" key="1">
    <source>
        <dbReference type="ARBA" id="ARBA00023125"/>
    </source>
</evidence>
<evidence type="ECO:0000313" key="6">
    <source>
        <dbReference type="EMBL" id="MBC5708213.1"/>
    </source>
</evidence>
<dbReference type="InterPro" id="IPR013762">
    <property type="entry name" value="Integrase-like_cat_sf"/>
</dbReference>
<name>A0ABR7H530_9FIRM</name>
<feature type="domain" description="Core-binding (CB)" evidence="5">
    <location>
        <begin position="11"/>
        <end position="89"/>
    </location>
</feature>
<reference evidence="6 7" key="1">
    <citation type="submission" date="2020-08" db="EMBL/GenBank/DDBJ databases">
        <title>Genome public.</title>
        <authorList>
            <person name="Liu C."/>
            <person name="Sun Q."/>
        </authorList>
    </citation>
    <scope>NUCLEOTIDE SEQUENCE [LARGE SCALE GENOMIC DNA]</scope>
    <source>
        <strain evidence="6 7">NSJ-66</strain>
    </source>
</reference>
<evidence type="ECO:0000256" key="3">
    <source>
        <dbReference type="PROSITE-ProRule" id="PRU01248"/>
    </source>
</evidence>
<dbReference type="InterPro" id="IPR050090">
    <property type="entry name" value="Tyrosine_recombinase_XerCD"/>
</dbReference>